<dbReference type="RefSeq" id="WP_137002550.1">
    <property type="nucleotide sequence ID" value="NZ_LT009724.1"/>
</dbReference>
<protein>
    <recommendedName>
        <fullName evidence="3">DUF2442 domain-containing protein</fullName>
    </recommendedName>
</protein>
<dbReference type="EMBL" id="FBWK01000045">
    <property type="protein sequence ID" value="CUX42330.1"/>
    <property type="molecule type" value="Genomic_DNA"/>
</dbReference>
<reference evidence="2" key="1">
    <citation type="submission" date="2016-01" db="EMBL/GenBank/DDBJ databases">
        <authorList>
            <person name="Regsiter A."/>
            <person name="william w."/>
        </authorList>
    </citation>
    <scope>NUCLEOTIDE SEQUENCE [LARGE SCALE GENOMIC DNA]</scope>
    <source>
        <strain evidence="2">CFBP 6623</strain>
    </source>
</reference>
<dbReference type="SUPFAM" id="SSF143880">
    <property type="entry name" value="NE0471 N-terminal domain-like"/>
    <property type="match status" value="1"/>
</dbReference>
<evidence type="ECO:0008006" key="3">
    <source>
        <dbReference type="Google" id="ProtNLM"/>
    </source>
</evidence>
<keyword evidence="2" id="KW-1185">Reference proteome</keyword>
<dbReference type="Proteomes" id="UP000191988">
    <property type="component" value="Unassembled WGS sequence"/>
</dbReference>
<dbReference type="AlphaFoldDB" id="A0A1S7QV37"/>
<sequence length="88" mass="9811">MTPRIKNIVTKRPGILKINWTDGGQSTVDLSGWIASGGELLTPLLSTDVWKTATIADYGASVEWDSQNLEIDAYHLYQIVKHQRLAEN</sequence>
<dbReference type="Gene3D" id="3.30.2020.10">
    <property type="entry name" value="NE0471-like N-terminal domain"/>
    <property type="match status" value="1"/>
</dbReference>
<proteinExistence type="predicted"/>
<accession>A0A1S7QV37</accession>
<gene>
    <name evidence="1" type="ORF">AGR3A_Lc10089</name>
</gene>
<name>A0A1S7QV37_9HYPH</name>
<evidence type="ECO:0000313" key="1">
    <source>
        <dbReference type="EMBL" id="CUX42330.1"/>
    </source>
</evidence>
<evidence type="ECO:0000313" key="2">
    <source>
        <dbReference type="Proteomes" id="UP000191988"/>
    </source>
</evidence>
<dbReference type="STRING" id="1183432.AGR3A_Lc10089"/>
<dbReference type="InterPro" id="IPR036782">
    <property type="entry name" value="NE0471-like_N"/>
</dbReference>
<organism evidence="1 2">
    <name type="scientific">Agrobacterium tomkonis CFBP 6623</name>
    <dbReference type="NCBI Taxonomy" id="1183432"/>
    <lineage>
        <taxon>Bacteria</taxon>
        <taxon>Pseudomonadati</taxon>
        <taxon>Pseudomonadota</taxon>
        <taxon>Alphaproteobacteria</taxon>
        <taxon>Hyphomicrobiales</taxon>
        <taxon>Rhizobiaceae</taxon>
        <taxon>Rhizobium/Agrobacterium group</taxon>
        <taxon>Agrobacterium</taxon>
        <taxon>Agrobacterium tumefaciens complex</taxon>
    </lineage>
</organism>